<reference evidence="1" key="1">
    <citation type="submission" date="2015-03" db="EMBL/GenBank/DDBJ databases">
        <title>Draft genome sequence of Mizugakiibacter sediminis skMP5.</title>
        <authorList>
            <person name="Watanabe T."/>
            <person name="Kojima H."/>
            <person name="Fukui M."/>
        </authorList>
    </citation>
    <scope>NUCLEOTIDE SEQUENCE</scope>
    <source>
        <strain evidence="1">SkMP5</strain>
    </source>
</reference>
<keyword evidence="2" id="KW-0401">Integrin</keyword>
<accession>A0A0K8QM03</accession>
<dbReference type="HOGENOM" id="CLU_2070446_0_0_6"/>
<dbReference type="GO" id="GO:0007229">
    <property type="term" value="P:integrin-mediated signaling pathway"/>
    <property type="evidence" value="ECO:0007669"/>
    <property type="project" value="UniProtKB-KW"/>
</dbReference>
<sequence length="118" mass="13012">MGAQRCLGIAAPIYGAGACRSFVASALATRYALKRRSLHIPGQLEPGPCLGSFRARSLVETRTYRLGVRRRGWRRTPPLATGQFSESGQKPRITSGVAHQHRFMGTIAQHYAHTLAYF</sequence>
<dbReference type="EMBL" id="DF970177">
    <property type="protein sequence ID" value="GAP65904.1"/>
    <property type="molecule type" value="Genomic_DNA"/>
</dbReference>
<dbReference type="AlphaFoldDB" id="A0A0K8QM03"/>
<protein>
    <submittedName>
        <fullName evidence="2">Integrin alpha-IIb</fullName>
    </submittedName>
</protein>
<keyword evidence="3" id="KW-1185">Reference proteome</keyword>
<organism evidence="2">
    <name type="scientific">Mizugakiibacter sediminis</name>
    <dbReference type="NCBI Taxonomy" id="1475481"/>
    <lineage>
        <taxon>Bacteria</taxon>
        <taxon>Pseudomonadati</taxon>
        <taxon>Pseudomonadota</taxon>
        <taxon>Gammaproteobacteria</taxon>
        <taxon>Lysobacterales</taxon>
        <taxon>Rhodanobacteraceae</taxon>
        <taxon>Mizugakiibacter</taxon>
    </lineage>
</organism>
<proteinExistence type="predicted"/>
<dbReference type="EMBL" id="DF952378">
    <property type="protein sequence ID" value="GAN44407.1"/>
    <property type="molecule type" value="Genomic_DNA"/>
</dbReference>
<dbReference type="Proteomes" id="UP000253740">
    <property type="component" value="Unassembled WGS sequence"/>
</dbReference>
<gene>
    <name evidence="1" type="ORF">MBSD_0932</name>
    <name evidence="2" type="ORF">MBSD_n1205</name>
</gene>
<evidence type="ECO:0000313" key="3">
    <source>
        <dbReference type="Proteomes" id="UP000253740"/>
    </source>
</evidence>
<reference evidence="2" key="2">
    <citation type="submission" date="2015-08" db="EMBL/GenBank/DDBJ databases">
        <title>Complete DNA Sequence of Pseudomonas syringae pv. actinidiae, the Causal Agent of Kiwifruit Canker Disease.</title>
        <authorList>
            <person name="Rikkerink E.H.A."/>
            <person name="Fineran P.C."/>
        </authorList>
    </citation>
    <scope>NUCLEOTIDE SEQUENCE</scope>
    <source>
        <strain evidence="2">SkMP5</strain>
    </source>
</reference>
<dbReference type="PROSITE" id="PS51257">
    <property type="entry name" value="PROKAR_LIPOPROTEIN"/>
    <property type="match status" value="1"/>
</dbReference>
<evidence type="ECO:0000313" key="1">
    <source>
        <dbReference type="EMBL" id="GAN44407.1"/>
    </source>
</evidence>
<evidence type="ECO:0000313" key="2">
    <source>
        <dbReference type="EMBL" id="GAP65904.1"/>
    </source>
</evidence>
<name>A0A0K8QM03_9GAMM</name>